<dbReference type="Pfam" id="PF07714">
    <property type="entry name" value="PK_Tyr_Ser-Thr"/>
    <property type="match status" value="1"/>
</dbReference>
<protein>
    <recommendedName>
        <fullName evidence="3">Protein kinase domain-containing protein</fullName>
    </recommendedName>
</protein>
<keyword evidence="5" id="KW-1185">Reference proteome</keyword>
<feature type="binding site" evidence="1">
    <location>
        <position position="82"/>
    </location>
    <ligand>
        <name>ATP</name>
        <dbReference type="ChEBI" id="CHEBI:30616"/>
    </ligand>
</feature>
<feature type="region of interest" description="Disordered" evidence="2">
    <location>
        <begin position="1"/>
        <end position="33"/>
    </location>
</feature>
<dbReference type="EMBL" id="PNBA02000589">
    <property type="protein sequence ID" value="KAG6383404.1"/>
    <property type="molecule type" value="Genomic_DNA"/>
</dbReference>
<dbReference type="PROSITE" id="PS50011">
    <property type="entry name" value="PROTEIN_KINASE_DOM"/>
    <property type="match status" value="1"/>
</dbReference>
<dbReference type="Gene3D" id="1.10.510.10">
    <property type="entry name" value="Transferase(Phosphotransferase) domain 1"/>
    <property type="match status" value="1"/>
</dbReference>
<dbReference type="InterPro" id="IPR011009">
    <property type="entry name" value="Kinase-like_dom_sf"/>
</dbReference>
<evidence type="ECO:0000256" key="2">
    <source>
        <dbReference type="SAM" id="MobiDB-lite"/>
    </source>
</evidence>
<dbReference type="PANTHER" id="PTHR44329">
    <property type="entry name" value="SERINE/THREONINE-PROTEIN KINASE TNNI3K-RELATED"/>
    <property type="match status" value="1"/>
</dbReference>
<reference evidence="4" key="1">
    <citation type="submission" date="2018-01" db="EMBL/GenBank/DDBJ databases">
        <authorList>
            <person name="Mao J.F."/>
        </authorList>
    </citation>
    <scope>NUCLEOTIDE SEQUENCE</scope>
    <source>
        <strain evidence="4">Huo1</strain>
        <tissue evidence="4">Leaf</tissue>
    </source>
</reference>
<feature type="compositionally biased region" description="Low complexity" evidence="2">
    <location>
        <begin position="23"/>
        <end position="33"/>
    </location>
</feature>
<accession>A0A8X8VVY8</accession>
<sequence length="160" mass="17323">MSSGGKSRGKKEEDGGNHDKSNSRSIEGVSSKGSSISASVELSIDEKVLVDPKSLFIGSKIGEGAHGKVYQGRYGDRIVAIKVLNCGQTSEERSVLESRFVREVTMMSKFIGACKEPLMVIVTELLPGMSLRKYLGSLRPKQLDLTLALNFALDIARAMD</sequence>
<evidence type="ECO:0000256" key="1">
    <source>
        <dbReference type="PROSITE-ProRule" id="PRU10141"/>
    </source>
</evidence>
<dbReference type="PROSITE" id="PS00107">
    <property type="entry name" value="PROTEIN_KINASE_ATP"/>
    <property type="match status" value="1"/>
</dbReference>
<dbReference type="AlphaFoldDB" id="A0A8X8VVY8"/>
<feature type="compositionally biased region" description="Basic and acidic residues" evidence="2">
    <location>
        <begin position="10"/>
        <end position="22"/>
    </location>
</feature>
<dbReference type="GO" id="GO:0004674">
    <property type="term" value="F:protein serine/threonine kinase activity"/>
    <property type="evidence" value="ECO:0007669"/>
    <property type="project" value="TreeGrafter"/>
</dbReference>
<dbReference type="InterPro" id="IPR051681">
    <property type="entry name" value="Ser/Thr_Kinases-Pseudokinases"/>
</dbReference>
<dbReference type="InterPro" id="IPR001245">
    <property type="entry name" value="Ser-Thr/Tyr_kinase_cat_dom"/>
</dbReference>
<evidence type="ECO:0000313" key="5">
    <source>
        <dbReference type="Proteomes" id="UP000298416"/>
    </source>
</evidence>
<evidence type="ECO:0000259" key="3">
    <source>
        <dbReference type="PROSITE" id="PS50011"/>
    </source>
</evidence>
<dbReference type="InterPro" id="IPR017441">
    <property type="entry name" value="Protein_kinase_ATP_BS"/>
</dbReference>
<dbReference type="InterPro" id="IPR000719">
    <property type="entry name" value="Prot_kinase_dom"/>
</dbReference>
<evidence type="ECO:0000313" key="4">
    <source>
        <dbReference type="EMBL" id="KAG6383404.1"/>
    </source>
</evidence>
<keyword evidence="1" id="KW-0067">ATP-binding</keyword>
<dbReference type="SUPFAM" id="SSF56112">
    <property type="entry name" value="Protein kinase-like (PK-like)"/>
    <property type="match status" value="1"/>
</dbReference>
<organism evidence="4">
    <name type="scientific">Salvia splendens</name>
    <name type="common">Scarlet sage</name>
    <dbReference type="NCBI Taxonomy" id="180675"/>
    <lineage>
        <taxon>Eukaryota</taxon>
        <taxon>Viridiplantae</taxon>
        <taxon>Streptophyta</taxon>
        <taxon>Embryophyta</taxon>
        <taxon>Tracheophyta</taxon>
        <taxon>Spermatophyta</taxon>
        <taxon>Magnoliopsida</taxon>
        <taxon>eudicotyledons</taxon>
        <taxon>Gunneridae</taxon>
        <taxon>Pentapetalae</taxon>
        <taxon>asterids</taxon>
        <taxon>lamiids</taxon>
        <taxon>Lamiales</taxon>
        <taxon>Lamiaceae</taxon>
        <taxon>Nepetoideae</taxon>
        <taxon>Mentheae</taxon>
        <taxon>Salviinae</taxon>
        <taxon>Salvia</taxon>
        <taxon>Salvia subgen. Calosphace</taxon>
        <taxon>core Calosphace</taxon>
    </lineage>
</organism>
<dbReference type="Proteomes" id="UP000298416">
    <property type="component" value="Unassembled WGS sequence"/>
</dbReference>
<proteinExistence type="predicted"/>
<feature type="domain" description="Protein kinase" evidence="3">
    <location>
        <begin position="55"/>
        <end position="160"/>
    </location>
</feature>
<dbReference type="PANTHER" id="PTHR44329:SF84">
    <property type="entry name" value="PROTEIN KINASE LIKE PROTEIN"/>
    <property type="match status" value="1"/>
</dbReference>
<dbReference type="GO" id="GO:0005524">
    <property type="term" value="F:ATP binding"/>
    <property type="evidence" value="ECO:0007669"/>
    <property type="project" value="UniProtKB-UniRule"/>
</dbReference>
<name>A0A8X8VVY8_SALSN</name>
<comment type="caution">
    <text evidence="4">The sequence shown here is derived from an EMBL/GenBank/DDBJ whole genome shotgun (WGS) entry which is preliminary data.</text>
</comment>
<gene>
    <name evidence="4" type="ORF">SASPL_156844</name>
</gene>
<keyword evidence="1" id="KW-0547">Nucleotide-binding</keyword>
<reference evidence="4" key="2">
    <citation type="submission" date="2020-08" db="EMBL/GenBank/DDBJ databases">
        <title>Plant Genome Project.</title>
        <authorList>
            <person name="Zhang R.-G."/>
        </authorList>
    </citation>
    <scope>NUCLEOTIDE SEQUENCE</scope>
    <source>
        <strain evidence="4">Huo1</strain>
        <tissue evidence="4">Leaf</tissue>
    </source>
</reference>